<comment type="caution">
    <text evidence="1">The sequence shown here is derived from an EMBL/GenBank/DDBJ whole genome shotgun (WGS) entry which is preliminary data.</text>
</comment>
<reference evidence="1 2" key="1">
    <citation type="journal article" date="2022" name="Environ. Microbiol. Rep.">
        <title>Eco-phylogenetic analyses reveal divergent evolution of vitamin B12 metabolism in the marine bacterial family 'Psychromonadaceae'.</title>
        <authorList>
            <person name="Jin X."/>
            <person name="Yang Y."/>
            <person name="Cao H."/>
            <person name="Gao B."/>
            <person name="Zhao Z."/>
        </authorList>
    </citation>
    <scope>NUCLEOTIDE SEQUENCE [LARGE SCALE GENOMIC DNA]</scope>
    <source>
        <strain evidence="1 2">MKS20</strain>
    </source>
</reference>
<keyword evidence="2" id="KW-1185">Reference proteome</keyword>
<protein>
    <submittedName>
        <fullName evidence="1">Uncharacterized protein</fullName>
    </submittedName>
</protein>
<accession>A0ABS8WE56</accession>
<dbReference type="Proteomes" id="UP001201273">
    <property type="component" value="Unassembled WGS sequence"/>
</dbReference>
<gene>
    <name evidence="1" type="ORF">K6Y31_16575</name>
</gene>
<evidence type="ECO:0000313" key="1">
    <source>
        <dbReference type="EMBL" id="MCE2596412.1"/>
    </source>
</evidence>
<sequence length="91" mass="10213">MAERINSVGKVLVGDYFESCNFHPCLCIELDEAGRNIEGVSLIDGRIISCSVENCGIRKLTVEEAIKWKLSGPQELGDIKLDDTQSWWKIK</sequence>
<proteinExistence type="predicted"/>
<evidence type="ECO:0000313" key="2">
    <source>
        <dbReference type="Proteomes" id="UP001201273"/>
    </source>
</evidence>
<dbReference type="RefSeq" id="WP_233054055.1">
    <property type="nucleotide sequence ID" value="NZ_JAIMJA010000019.1"/>
</dbReference>
<organism evidence="1 2">
    <name type="scientific">Motilimonas cestriensis</name>
    <dbReference type="NCBI Taxonomy" id="2742685"/>
    <lineage>
        <taxon>Bacteria</taxon>
        <taxon>Pseudomonadati</taxon>
        <taxon>Pseudomonadota</taxon>
        <taxon>Gammaproteobacteria</taxon>
        <taxon>Alteromonadales</taxon>
        <taxon>Alteromonadales genera incertae sedis</taxon>
        <taxon>Motilimonas</taxon>
    </lineage>
</organism>
<name>A0ABS8WE56_9GAMM</name>
<dbReference type="EMBL" id="JAIMJA010000019">
    <property type="protein sequence ID" value="MCE2596412.1"/>
    <property type="molecule type" value="Genomic_DNA"/>
</dbReference>